<dbReference type="InterPro" id="IPR013785">
    <property type="entry name" value="Aldolase_TIM"/>
</dbReference>
<comment type="caution">
    <text evidence="10">The sequence shown here is derived from an EMBL/GenBank/DDBJ whole genome shotgun (WGS) entry which is preliminary data.</text>
</comment>
<keyword evidence="5 9" id="KW-0808">Transferase</keyword>
<evidence type="ECO:0000313" key="10">
    <source>
        <dbReference type="EMBL" id="GAN31953.1"/>
    </source>
</evidence>
<keyword evidence="6 9" id="KW-0570">Pentose shunt</keyword>
<dbReference type="EMBL" id="BAFN01000001">
    <property type="protein sequence ID" value="GAN31953.1"/>
    <property type="molecule type" value="Genomic_DNA"/>
</dbReference>
<organism evidence="10 11">
    <name type="scientific">Candidatus Brocadia sinica JPN1</name>
    <dbReference type="NCBI Taxonomy" id="1197129"/>
    <lineage>
        <taxon>Bacteria</taxon>
        <taxon>Pseudomonadati</taxon>
        <taxon>Planctomycetota</taxon>
        <taxon>Candidatus Brocadiia</taxon>
        <taxon>Candidatus Brocadiales</taxon>
        <taxon>Candidatus Brocadiaceae</taxon>
        <taxon>Candidatus Brocadia</taxon>
    </lineage>
</organism>
<reference evidence="11" key="1">
    <citation type="journal article" date="2015" name="Genome Announc.">
        <title>Draft Genome Sequence of an Anaerobic Ammonium-Oxidizing Bacterium, "Candidatus Brocadia sinica".</title>
        <authorList>
            <person name="Oshiki M."/>
            <person name="Shinyako-Hata K."/>
            <person name="Satoh H."/>
            <person name="Okabe S."/>
        </authorList>
    </citation>
    <scope>NUCLEOTIDE SEQUENCE [LARGE SCALE GENOMIC DNA]</scope>
    <source>
        <strain evidence="11">JPN1</strain>
    </source>
</reference>
<comment type="subcellular location">
    <subcellularLocation>
        <location evidence="1 9">Cytoplasm</location>
    </subcellularLocation>
</comment>
<dbReference type="Pfam" id="PF00923">
    <property type="entry name" value="TAL_FSA"/>
    <property type="match status" value="1"/>
</dbReference>
<dbReference type="InterPro" id="IPR018225">
    <property type="entry name" value="Transaldolase_AS"/>
</dbReference>
<dbReference type="InterPro" id="IPR001585">
    <property type="entry name" value="TAL/FSA"/>
</dbReference>
<keyword evidence="4 9" id="KW-0963">Cytoplasm</keyword>
<evidence type="ECO:0000256" key="8">
    <source>
        <dbReference type="ARBA" id="ARBA00048810"/>
    </source>
</evidence>
<sequence length="216" mass="23707">MKFFIDTADVKEIREAHSLGILDGVTTNPSLVAKTGRLFRETIEEICSIVKGPVSAEVVSLDTEGMLREARELAKVADNIVVKIPLVKNGLKAVKRLAEEGIKTNVTLCFSSNQALLAAKAGGTYVSPFVGRLDDRGQVGMDLIQEIRTIYDNYGFQTEIIVASIRNPVHVRDAALMGADVATIPFNVFDLLVQHPLTDDGVKRFLADWEKVPKKK</sequence>
<evidence type="ECO:0000256" key="4">
    <source>
        <dbReference type="ARBA" id="ARBA00022490"/>
    </source>
</evidence>
<evidence type="ECO:0000256" key="1">
    <source>
        <dbReference type="ARBA" id="ARBA00004496"/>
    </source>
</evidence>
<comment type="catalytic activity">
    <reaction evidence="8 9">
        <text>D-sedoheptulose 7-phosphate + D-glyceraldehyde 3-phosphate = D-erythrose 4-phosphate + beta-D-fructose 6-phosphate</text>
        <dbReference type="Rhea" id="RHEA:17053"/>
        <dbReference type="ChEBI" id="CHEBI:16897"/>
        <dbReference type="ChEBI" id="CHEBI:57483"/>
        <dbReference type="ChEBI" id="CHEBI:57634"/>
        <dbReference type="ChEBI" id="CHEBI:59776"/>
        <dbReference type="EC" id="2.2.1.2"/>
    </reaction>
</comment>
<name>A0ABQ0JTA6_9BACT</name>
<dbReference type="Proteomes" id="UP000032309">
    <property type="component" value="Unassembled WGS sequence"/>
</dbReference>
<accession>A0ABQ0JTA6</accession>
<comment type="similarity">
    <text evidence="3 9">Belongs to the transaldolase family. Type 3B subfamily.</text>
</comment>
<dbReference type="HAMAP" id="MF_00494">
    <property type="entry name" value="Transaldolase_3b"/>
    <property type="match status" value="1"/>
</dbReference>
<evidence type="ECO:0000313" key="11">
    <source>
        <dbReference type="Proteomes" id="UP000032309"/>
    </source>
</evidence>
<dbReference type="PROSITE" id="PS01054">
    <property type="entry name" value="TRANSALDOLASE_1"/>
    <property type="match status" value="1"/>
</dbReference>
<dbReference type="InterPro" id="IPR004731">
    <property type="entry name" value="Transaldolase_3B/F6P_aldolase"/>
</dbReference>
<keyword evidence="11" id="KW-1185">Reference proteome</keyword>
<evidence type="ECO:0000256" key="9">
    <source>
        <dbReference type="HAMAP-Rule" id="MF_00494"/>
    </source>
</evidence>
<dbReference type="RefSeq" id="WP_052561978.1">
    <property type="nucleotide sequence ID" value="NZ_BAFN01000001.1"/>
</dbReference>
<protein>
    <recommendedName>
        <fullName evidence="9">Probable transaldolase</fullName>
        <ecNumber evidence="9">2.2.1.2</ecNumber>
    </recommendedName>
</protein>
<dbReference type="PANTHER" id="PTHR10683:SF40">
    <property type="entry name" value="FRUCTOSE-6-PHOSPHATE ALDOLASE 1-RELATED"/>
    <property type="match status" value="1"/>
</dbReference>
<dbReference type="SUPFAM" id="SSF51569">
    <property type="entry name" value="Aldolase"/>
    <property type="match status" value="1"/>
</dbReference>
<proteinExistence type="inferred from homology"/>
<comment type="function">
    <text evidence="9">Transaldolase is important for the balance of metabolites in the pentose-phosphate pathway.</text>
</comment>
<evidence type="ECO:0000256" key="6">
    <source>
        <dbReference type="ARBA" id="ARBA00023126"/>
    </source>
</evidence>
<dbReference type="InterPro" id="IPR022999">
    <property type="entry name" value="Transaldolase_3B"/>
</dbReference>
<feature type="active site" description="Schiff-base intermediate with substrate" evidence="9">
    <location>
        <position position="83"/>
    </location>
</feature>
<dbReference type="EC" id="2.2.1.2" evidence="9"/>
<dbReference type="Gene3D" id="3.20.20.70">
    <property type="entry name" value="Aldolase class I"/>
    <property type="match status" value="1"/>
</dbReference>
<evidence type="ECO:0000256" key="3">
    <source>
        <dbReference type="ARBA" id="ARBA00005740"/>
    </source>
</evidence>
<gene>
    <name evidence="9" type="primary">tal</name>
    <name evidence="10" type="ORF">BROSI_A0457</name>
</gene>
<evidence type="ECO:0000256" key="2">
    <source>
        <dbReference type="ARBA" id="ARBA00004857"/>
    </source>
</evidence>
<dbReference type="NCBIfam" id="TIGR00875">
    <property type="entry name" value="fsa_talC_mipB"/>
    <property type="match status" value="1"/>
</dbReference>
<keyword evidence="7 9" id="KW-0704">Schiff base</keyword>
<dbReference type="InterPro" id="IPR033919">
    <property type="entry name" value="TSA/FSA_arc/bac"/>
</dbReference>
<comment type="pathway">
    <text evidence="2 9">Carbohydrate degradation; pentose phosphate pathway; D-glyceraldehyde 3-phosphate and beta-D-fructose 6-phosphate from D-ribose 5-phosphate and D-xylulose 5-phosphate (non-oxidative stage): step 2/3.</text>
</comment>
<evidence type="ECO:0000256" key="5">
    <source>
        <dbReference type="ARBA" id="ARBA00022679"/>
    </source>
</evidence>
<dbReference type="PANTHER" id="PTHR10683">
    <property type="entry name" value="TRANSALDOLASE"/>
    <property type="match status" value="1"/>
</dbReference>
<evidence type="ECO:0000256" key="7">
    <source>
        <dbReference type="ARBA" id="ARBA00023270"/>
    </source>
</evidence>
<dbReference type="CDD" id="cd00956">
    <property type="entry name" value="Transaldolase_FSA"/>
    <property type="match status" value="1"/>
</dbReference>